<protein>
    <recommendedName>
        <fullName evidence="11">AEC family transporter</fullName>
    </recommendedName>
</protein>
<evidence type="ECO:0000256" key="8">
    <source>
        <dbReference type="SAM" id="Phobius"/>
    </source>
</evidence>
<evidence type="ECO:0000256" key="1">
    <source>
        <dbReference type="ARBA" id="ARBA00004651"/>
    </source>
</evidence>
<accession>A0A242NUF2</accession>
<feature type="transmembrane region" description="Helical" evidence="8">
    <location>
        <begin position="190"/>
        <end position="212"/>
    </location>
</feature>
<feature type="transmembrane region" description="Helical" evidence="8">
    <location>
        <begin position="85"/>
        <end position="105"/>
    </location>
</feature>
<evidence type="ECO:0000256" key="6">
    <source>
        <dbReference type="ARBA" id="ARBA00022989"/>
    </source>
</evidence>
<reference evidence="9 10" key="1">
    <citation type="submission" date="2017-03" db="EMBL/GenBank/DDBJ databases">
        <title>Comparative genomics of honeybee gut symbionts reveal geographically distinct and subgroup specific antibiotic resistance.</title>
        <authorList>
            <person name="Ludvigsen J."/>
            <person name="Porcellato D."/>
            <person name="Labee-Lund T.M."/>
            <person name="Amdam G.V."/>
            <person name="Rudi K."/>
        </authorList>
    </citation>
    <scope>NUCLEOTIDE SEQUENCE [LARGE SCALE GENOMIC DNA]</scope>
    <source>
        <strain evidence="9 10">A-4-12</strain>
    </source>
</reference>
<feature type="transmembrane region" description="Helical" evidence="8">
    <location>
        <begin position="307"/>
        <end position="330"/>
    </location>
</feature>
<dbReference type="GO" id="GO:0005886">
    <property type="term" value="C:plasma membrane"/>
    <property type="evidence" value="ECO:0007669"/>
    <property type="project" value="UniProtKB-SubCell"/>
</dbReference>
<evidence type="ECO:0000256" key="4">
    <source>
        <dbReference type="ARBA" id="ARBA00022475"/>
    </source>
</evidence>
<dbReference type="OrthoDB" id="3435874at2"/>
<keyword evidence="7 8" id="KW-0472">Membrane</keyword>
<dbReference type="InterPro" id="IPR038770">
    <property type="entry name" value="Na+/solute_symporter_sf"/>
</dbReference>
<feature type="transmembrane region" description="Helical" evidence="8">
    <location>
        <begin position="278"/>
        <end position="295"/>
    </location>
</feature>
<keyword evidence="5 8" id="KW-0812">Transmembrane</keyword>
<dbReference type="Pfam" id="PF03547">
    <property type="entry name" value="Mem_trans"/>
    <property type="match status" value="1"/>
</dbReference>
<keyword evidence="6 8" id="KW-1133">Transmembrane helix</keyword>
<comment type="subcellular location">
    <subcellularLocation>
        <location evidence="1">Cell membrane</location>
        <topology evidence="1">Multi-pass membrane protein</topology>
    </subcellularLocation>
</comment>
<comment type="similarity">
    <text evidence="2">Belongs to the auxin efflux carrier (TC 2.A.69) family.</text>
</comment>
<feature type="transmembrane region" description="Helical" evidence="8">
    <location>
        <begin position="144"/>
        <end position="169"/>
    </location>
</feature>
<sequence length="333" mass="36997">MVLHQKTCIERYTKMEFLITLWQQFLTTLPLFILILLGYIAVKMGRWQKTVTDSVTKFTFYIAFPIMLFQIMSHFSEHSEIDINLLLVFFGGSFIVFALSCFIAVKFFKLNGSESTMFAMGGIYTNTVFVGIPIINMLLGEKAIPIVAIIVIFNALILWTLATVSIEFVQMGKLSSKGFIKAFKNVSKNPIIIGIFVGIAVNYIGIPLPIFIEKSTKMVSDMTAPLSLIVLGMGLAEYKIRNDLHITIAICIIKLFVLPIATYILGKLLGLPLLELQVIVLLSSVSIAINCYMMARQFEVLQGPIASSLLISTALSSITTPLILSIMLQLPFA</sequence>
<keyword evidence="3" id="KW-0813">Transport</keyword>
<evidence type="ECO:0000256" key="3">
    <source>
        <dbReference type="ARBA" id="ARBA00022448"/>
    </source>
</evidence>
<gene>
    <name evidence="9" type="ORF">B6D06_07150</name>
</gene>
<dbReference type="GO" id="GO:0055085">
    <property type="term" value="P:transmembrane transport"/>
    <property type="evidence" value="ECO:0007669"/>
    <property type="project" value="InterPro"/>
</dbReference>
<dbReference type="EMBL" id="NASK01000096">
    <property type="protein sequence ID" value="OTQ49371.1"/>
    <property type="molecule type" value="Genomic_DNA"/>
</dbReference>
<dbReference type="PANTHER" id="PTHR36838:SF3">
    <property type="entry name" value="TRANSPORTER AUXIN EFFLUX CARRIER EC FAMILY"/>
    <property type="match status" value="1"/>
</dbReference>
<dbReference type="Proteomes" id="UP000194968">
    <property type="component" value="Unassembled WGS sequence"/>
</dbReference>
<evidence type="ECO:0000313" key="10">
    <source>
        <dbReference type="Proteomes" id="UP000194968"/>
    </source>
</evidence>
<feature type="transmembrane region" description="Helical" evidence="8">
    <location>
        <begin position="54"/>
        <end position="73"/>
    </location>
</feature>
<dbReference type="PANTHER" id="PTHR36838">
    <property type="entry name" value="AUXIN EFFLUX CARRIER FAMILY PROTEIN"/>
    <property type="match status" value="1"/>
</dbReference>
<proteinExistence type="inferred from homology"/>
<evidence type="ECO:0000256" key="7">
    <source>
        <dbReference type="ARBA" id="ARBA00023136"/>
    </source>
</evidence>
<evidence type="ECO:0000256" key="5">
    <source>
        <dbReference type="ARBA" id="ARBA00022692"/>
    </source>
</evidence>
<evidence type="ECO:0000256" key="2">
    <source>
        <dbReference type="ARBA" id="ARBA00010145"/>
    </source>
</evidence>
<evidence type="ECO:0008006" key="11">
    <source>
        <dbReference type="Google" id="ProtNLM"/>
    </source>
</evidence>
<name>A0A242NUF2_9GAMM</name>
<organism evidence="9 10">
    <name type="scientific">Gilliamella apis</name>
    <dbReference type="NCBI Taxonomy" id="1970738"/>
    <lineage>
        <taxon>Bacteria</taxon>
        <taxon>Pseudomonadati</taxon>
        <taxon>Pseudomonadota</taxon>
        <taxon>Gammaproteobacteria</taxon>
        <taxon>Orbales</taxon>
        <taxon>Orbaceae</taxon>
        <taxon>Gilliamella</taxon>
    </lineage>
</organism>
<dbReference type="Gene3D" id="1.20.1530.20">
    <property type="match status" value="1"/>
</dbReference>
<comment type="caution">
    <text evidence="9">The sequence shown here is derived from an EMBL/GenBank/DDBJ whole genome shotgun (WGS) entry which is preliminary data.</text>
</comment>
<evidence type="ECO:0000313" key="9">
    <source>
        <dbReference type="EMBL" id="OTQ49371.1"/>
    </source>
</evidence>
<keyword evidence="4" id="KW-1003">Cell membrane</keyword>
<feature type="transmembrane region" description="Helical" evidence="8">
    <location>
        <begin position="21"/>
        <end position="42"/>
    </location>
</feature>
<feature type="transmembrane region" description="Helical" evidence="8">
    <location>
        <begin position="117"/>
        <end position="138"/>
    </location>
</feature>
<dbReference type="AlphaFoldDB" id="A0A242NUF2"/>
<dbReference type="InterPro" id="IPR004776">
    <property type="entry name" value="Mem_transp_PIN-like"/>
</dbReference>
<feature type="transmembrane region" description="Helical" evidence="8">
    <location>
        <begin position="248"/>
        <end position="266"/>
    </location>
</feature>